<protein>
    <submittedName>
        <fullName evidence="11">WD40 repeat-like protein</fullName>
    </submittedName>
</protein>
<keyword evidence="3 9" id="KW-0853">WD repeat</keyword>
<feature type="repeat" description="WD" evidence="9">
    <location>
        <begin position="7"/>
        <end position="40"/>
    </location>
</feature>
<evidence type="ECO:0000256" key="8">
    <source>
        <dbReference type="ARBA" id="ARBA00023242"/>
    </source>
</evidence>
<reference evidence="11 12" key="1">
    <citation type="submission" date="2016-09" db="EMBL/GenBank/DDBJ databases">
        <title>Extensive genetic diversity and differential bi-allelic expression allows diatom success in the polar Southern Ocean.</title>
        <authorList>
            <consortium name="DOE Joint Genome Institute"/>
            <person name="Mock T."/>
            <person name="Otillar R.P."/>
            <person name="Strauss J."/>
            <person name="Dupont C."/>
            <person name="Frickenhaus S."/>
            <person name="Maumus F."/>
            <person name="Mcmullan M."/>
            <person name="Sanges R."/>
            <person name="Schmutz J."/>
            <person name="Toseland A."/>
            <person name="Valas R."/>
            <person name="Veluchamy A."/>
            <person name="Ward B.J."/>
            <person name="Allen A."/>
            <person name="Barry K."/>
            <person name="Falciatore A."/>
            <person name="Ferrante M."/>
            <person name="Fortunato A.E."/>
            <person name="Gloeckner G."/>
            <person name="Gruber A."/>
            <person name="Hipkin R."/>
            <person name="Janech M."/>
            <person name="Kroth P."/>
            <person name="Leese F."/>
            <person name="Lindquist E."/>
            <person name="Lyon B.R."/>
            <person name="Martin J."/>
            <person name="Mayer C."/>
            <person name="Parker M."/>
            <person name="Quesneville H."/>
            <person name="Raymond J."/>
            <person name="Uhlig C."/>
            <person name="Valentin K.U."/>
            <person name="Worden A.Z."/>
            <person name="Armbrust E.V."/>
            <person name="Bowler C."/>
            <person name="Green B."/>
            <person name="Moulton V."/>
            <person name="Van Oosterhout C."/>
            <person name="Grigoriev I."/>
        </authorList>
    </citation>
    <scope>NUCLEOTIDE SEQUENCE [LARGE SCALE GENOMIC DNA]</scope>
    <source>
        <strain evidence="11 12">CCMP1102</strain>
    </source>
</reference>
<feature type="non-terminal residue" evidence="11">
    <location>
        <position position="1"/>
    </location>
</feature>
<dbReference type="InterPro" id="IPR055410">
    <property type="entry name" value="Beta-prop_CAF1B_HIR1"/>
</dbReference>
<dbReference type="Proteomes" id="UP000095751">
    <property type="component" value="Unassembled WGS sequence"/>
</dbReference>
<accession>A0A1E7FR22</accession>
<comment type="subcellular location">
    <subcellularLocation>
        <location evidence="1">Nucleus</location>
    </subcellularLocation>
</comment>
<evidence type="ECO:0000256" key="3">
    <source>
        <dbReference type="ARBA" id="ARBA00022574"/>
    </source>
</evidence>
<comment type="similarity">
    <text evidence="2">Belongs to the WD repeat HIR1 family.</text>
</comment>
<dbReference type="InterPro" id="IPR036322">
    <property type="entry name" value="WD40_repeat_dom_sf"/>
</dbReference>
<evidence type="ECO:0000256" key="6">
    <source>
        <dbReference type="ARBA" id="ARBA00022853"/>
    </source>
</evidence>
<dbReference type="GO" id="GO:0005634">
    <property type="term" value="C:nucleus"/>
    <property type="evidence" value="ECO:0007669"/>
    <property type="project" value="UniProtKB-SubCell"/>
</dbReference>
<gene>
    <name evidence="11" type="ORF">FRACYDRAFT_139283</name>
</gene>
<name>A0A1E7FR22_9STRA</name>
<evidence type="ECO:0000256" key="2">
    <source>
        <dbReference type="ARBA" id="ARBA00007306"/>
    </source>
</evidence>
<dbReference type="EMBL" id="KV784354">
    <property type="protein sequence ID" value="OEU20577.1"/>
    <property type="molecule type" value="Genomic_DNA"/>
</dbReference>
<evidence type="ECO:0000256" key="5">
    <source>
        <dbReference type="ARBA" id="ARBA00022763"/>
    </source>
</evidence>
<dbReference type="InterPro" id="IPR045145">
    <property type="entry name" value="PTHR15271"/>
</dbReference>
<dbReference type="AlphaFoldDB" id="A0A1E7FR22"/>
<keyword evidence="7" id="KW-0234">DNA repair</keyword>
<dbReference type="PROSITE" id="PS50082">
    <property type="entry name" value="WD_REPEATS_2"/>
    <property type="match status" value="1"/>
</dbReference>
<evidence type="ECO:0000313" key="12">
    <source>
        <dbReference type="Proteomes" id="UP000095751"/>
    </source>
</evidence>
<evidence type="ECO:0000313" key="11">
    <source>
        <dbReference type="EMBL" id="OEU20577.1"/>
    </source>
</evidence>
<dbReference type="Pfam" id="PF24105">
    <property type="entry name" value="Beta-prop_CAF1B_HIR1"/>
    <property type="match status" value="1"/>
</dbReference>
<organism evidence="11 12">
    <name type="scientific">Fragilariopsis cylindrus CCMP1102</name>
    <dbReference type="NCBI Taxonomy" id="635003"/>
    <lineage>
        <taxon>Eukaryota</taxon>
        <taxon>Sar</taxon>
        <taxon>Stramenopiles</taxon>
        <taxon>Ochrophyta</taxon>
        <taxon>Bacillariophyta</taxon>
        <taxon>Bacillariophyceae</taxon>
        <taxon>Bacillariophycidae</taxon>
        <taxon>Bacillariales</taxon>
        <taxon>Bacillariaceae</taxon>
        <taxon>Fragilariopsis</taxon>
    </lineage>
</organism>
<dbReference type="GO" id="GO:0006281">
    <property type="term" value="P:DNA repair"/>
    <property type="evidence" value="ECO:0007669"/>
    <property type="project" value="UniProtKB-KW"/>
</dbReference>
<dbReference type="InParanoid" id="A0A1E7FR22"/>
<keyword evidence="5" id="KW-0227">DNA damage</keyword>
<sequence>IDYMMSLTRHDVAVNCVAFSPDGLHLATAGDSGNIIIWSVPVHKRGNKNGRHFWSTLSSEKDLTVRIVSTHCEGVVDLSWSADSKRFSVGTIDSCLLIYEDKFYGVNACSPETHQKESEWQLVFRNSEHGSFVQGVAYDPLGVYIASMGGDRTVRVFPRKTPQKSKKKVGKPKRIKQRSIMVEDTSNSNNNNDKTSEKTMKQIKHKLFVDESNCESFFRRLNWTVDGAFLVTPAALWHEENGTKTTSSSGSPLFSTYLFARHRFDEPYRVLTGLDKPSVVVRPNPVLFALPPSVSKNHPPGSISPTGLPYRSIFAVLTLDSILIYDTHHAAPLSVIQGLHYSGLTDCCWSPDGMNLMVCSSDGYISMVNFNNGDLGE</sequence>
<keyword evidence="12" id="KW-1185">Reference proteome</keyword>
<dbReference type="PROSITE" id="PS50294">
    <property type="entry name" value="WD_REPEATS_REGION"/>
    <property type="match status" value="1"/>
</dbReference>
<dbReference type="InterPro" id="IPR001680">
    <property type="entry name" value="WD40_rpt"/>
</dbReference>
<evidence type="ECO:0000256" key="9">
    <source>
        <dbReference type="PROSITE-ProRule" id="PRU00221"/>
    </source>
</evidence>
<dbReference type="GO" id="GO:0006334">
    <property type="term" value="P:nucleosome assembly"/>
    <property type="evidence" value="ECO:0007669"/>
    <property type="project" value="TreeGrafter"/>
</dbReference>
<keyword evidence="8" id="KW-0539">Nucleus</keyword>
<dbReference type="PANTHER" id="PTHR15271">
    <property type="entry name" value="CHROMATIN ASSEMBLY FACTOR 1 SUBUNIT B"/>
    <property type="match status" value="1"/>
</dbReference>
<dbReference type="KEGG" id="fcy:FRACYDRAFT_139283"/>
<evidence type="ECO:0000259" key="10">
    <source>
        <dbReference type="Pfam" id="PF24105"/>
    </source>
</evidence>
<evidence type="ECO:0000256" key="4">
    <source>
        <dbReference type="ARBA" id="ARBA00022737"/>
    </source>
</evidence>
<proteinExistence type="inferred from homology"/>
<keyword evidence="6" id="KW-0156">Chromatin regulator</keyword>
<evidence type="ECO:0000256" key="1">
    <source>
        <dbReference type="ARBA" id="ARBA00004123"/>
    </source>
</evidence>
<dbReference type="PANTHER" id="PTHR15271:SF4">
    <property type="entry name" value="CHROMATIN ASSEMBLY FACTOR 1 SUBUNIT B"/>
    <property type="match status" value="1"/>
</dbReference>
<dbReference type="InterPro" id="IPR015943">
    <property type="entry name" value="WD40/YVTN_repeat-like_dom_sf"/>
</dbReference>
<evidence type="ECO:0000256" key="7">
    <source>
        <dbReference type="ARBA" id="ARBA00023204"/>
    </source>
</evidence>
<dbReference type="OrthoDB" id="71227at2759"/>
<dbReference type="GO" id="GO:0033186">
    <property type="term" value="C:CAF-1 complex"/>
    <property type="evidence" value="ECO:0007669"/>
    <property type="project" value="TreeGrafter"/>
</dbReference>
<dbReference type="GO" id="GO:0006335">
    <property type="term" value="P:DNA replication-dependent chromatin assembly"/>
    <property type="evidence" value="ECO:0007669"/>
    <property type="project" value="InterPro"/>
</dbReference>
<feature type="non-terminal residue" evidence="11">
    <location>
        <position position="377"/>
    </location>
</feature>
<dbReference type="SMART" id="SM00320">
    <property type="entry name" value="WD40"/>
    <property type="match status" value="4"/>
</dbReference>
<dbReference type="Gene3D" id="2.130.10.10">
    <property type="entry name" value="YVTN repeat-like/Quinoprotein amine dehydrogenase"/>
    <property type="match status" value="2"/>
</dbReference>
<keyword evidence="4" id="KW-0677">Repeat</keyword>
<dbReference type="SUPFAM" id="SSF50978">
    <property type="entry name" value="WD40 repeat-like"/>
    <property type="match status" value="1"/>
</dbReference>
<feature type="domain" description="CAF1B/HIR1 beta-propeller" evidence="10">
    <location>
        <begin position="2"/>
        <end position="375"/>
    </location>
</feature>